<comment type="caution">
    <text evidence="1">The sequence shown here is derived from an EMBL/GenBank/DDBJ whole genome shotgun (WGS) entry which is preliminary data.</text>
</comment>
<protein>
    <submittedName>
        <fullName evidence="1">Uncharacterized protein</fullName>
    </submittedName>
</protein>
<evidence type="ECO:0000313" key="1">
    <source>
        <dbReference type="EMBL" id="KAI0043975.1"/>
    </source>
</evidence>
<dbReference type="EMBL" id="MU275998">
    <property type="protein sequence ID" value="KAI0043975.1"/>
    <property type="molecule type" value="Genomic_DNA"/>
</dbReference>
<organism evidence="1 2">
    <name type="scientific">Auriscalpium vulgare</name>
    <dbReference type="NCBI Taxonomy" id="40419"/>
    <lineage>
        <taxon>Eukaryota</taxon>
        <taxon>Fungi</taxon>
        <taxon>Dikarya</taxon>
        <taxon>Basidiomycota</taxon>
        <taxon>Agaricomycotina</taxon>
        <taxon>Agaricomycetes</taxon>
        <taxon>Russulales</taxon>
        <taxon>Auriscalpiaceae</taxon>
        <taxon>Auriscalpium</taxon>
    </lineage>
</organism>
<reference evidence="1" key="1">
    <citation type="submission" date="2021-02" db="EMBL/GenBank/DDBJ databases">
        <authorList>
            <consortium name="DOE Joint Genome Institute"/>
            <person name="Ahrendt S."/>
            <person name="Looney B.P."/>
            <person name="Miyauchi S."/>
            <person name="Morin E."/>
            <person name="Drula E."/>
            <person name="Courty P.E."/>
            <person name="Chicoki N."/>
            <person name="Fauchery L."/>
            <person name="Kohler A."/>
            <person name="Kuo A."/>
            <person name="Labutti K."/>
            <person name="Pangilinan J."/>
            <person name="Lipzen A."/>
            <person name="Riley R."/>
            <person name="Andreopoulos W."/>
            <person name="He G."/>
            <person name="Johnson J."/>
            <person name="Barry K.W."/>
            <person name="Grigoriev I.V."/>
            <person name="Nagy L."/>
            <person name="Hibbett D."/>
            <person name="Henrissat B."/>
            <person name="Matheny P.B."/>
            <person name="Labbe J."/>
            <person name="Martin F."/>
        </authorList>
    </citation>
    <scope>NUCLEOTIDE SEQUENCE</scope>
    <source>
        <strain evidence="1">FP105234-sp</strain>
    </source>
</reference>
<evidence type="ECO:0000313" key="2">
    <source>
        <dbReference type="Proteomes" id="UP000814033"/>
    </source>
</evidence>
<proteinExistence type="predicted"/>
<keyword evidence="2" id="KW-1185">Reference proteome</keyword>
<dbReference type="Proteomes" id="UP000814033">
    <property type="component" value="Unassembled WGS sequence"/>
</dbReference>
<accession>A0ACB8RJ66</accession>
<feature type="non-terminal residue" evidence="1">
    <location>
        <position position="359"/>
    </location>
</feature>
<reference evidence="1" key="2">
    <citation type="journal article" date="2022" name="New Phytol.">
        <title>Evolutionary transition to the ectomycorrhizal habit in the genomes of a hyperdiverse lineage of mushroom-forming fungi.</title>
        <authorList>
            <person name="Looney B."/>
            <person name="Miyauchi S."/>
            <person name="Morin E."/>
            <person name="Drula E."/>
            <person name="Courty P.E."/>
            <person name="Kohler A."/>
            <person name="Kuo A."/>
            <person name="LaButti K."/>
            <person name="Pangilinan J."/>
            <person name="Lipzen A."/>
            <person name="Riley R."/>
            <person name="Andreopoulos W."/>
            <person name="He G."/>
            <person name="Johnson J."/>
            <person name="Nolan M."/>
            <person name="Tritt A."/>
            <person name="Barry K.W."/>
            <person name="Grigoriev I.V."/>
            <person name="Nagy L.G."/>
            <person name="Hibbett D."/>
            <person name="Henrissat B."/>
            <person name="Matheny P.B."/>
            <person name="Labbe J."/>
            <person name="Martin F.M."/>
        </authorList>
    </citation>
    <scope>NUCLEOTIDE SEQUENCE</scope>
    <source>
        <strain evidence="1">FP105234-sp</strain>
    </source>
</reference>
<gene>
    <name evidence="1" type="ORF">FA95DRAFT_1562724</name>
</gene>
<name>A0ACB8RJ66_9AGAM</name>
<sequence length="359" mass="40292">MDQKVGYAQSTQCAGLSADLFHEIALFLPTTRDVLALSLANSLVHSALASTSLFKRRVQLHGWDTETWEREDALSDGARPLTRLQRWMRIDHIHTCTEQLFDSAMVDGYFDVIMRPVPPYSDVEIGRMLRSQVNSFTVDCQVVGHHVPPVLDMERVAGWLARASEVLPLIIVRNHSRNIPRLITTGYRDVLRTALLGLITLAVRRTVRETVWFERAAFSFAVLLPHCGNSPPLLHTGAAEYVLSQFFRQVHFIPPSIDDGEGPSLWIGFHLLVGVFIQVHLYEDDTQDQSPPSLPLPCIPRFVPKLEYYDCPFTAPGAARQARSWLSDDARWTPLGGLPRARPGSPWVGYSFRASDGAL</sequence>